<dbReference type="InterPro" id="IPR043129">
    <property type="entry name" value="ATPase_NBD"/>
</dbReference>
<dbReference type="Proteomes" id="UP001596442">
    <property type="component" value="Unassembled WGS sequence"/>
</dbReference>
<dbReference type="Gene3D" id="3.30.420.380">
    <property type="match status" value="1"/>
</dbReference>
<feature type="non-terminal residue" evidence="1">
    <location>
        <position position="102"/>
    </location>
</feature>
<name>A0ABD5SDY0_9EURY</name>
<dbReference type="AlphaFoldDB" id="A0ABD5SDY0"/>
<organism evidence="1 2">
    <name type="scientific">Halorubrum tibetense</name>
    <dbReference type="NCBI Taxonomy" id="175631"/>
    <lineage>
        <taxon>Archaea</taxon>
        <taxon>Methanobacteriati</taxon>
        <taxon>Methanobacteriota</taxon>
        <taxon>Stenosarchaea group</taxon>
        <taxon>Halobacteria</taxon>
        <taxon>Halobacteriales</taxon>
        <taxon>Haloferacaceae</taxon>
        <taxon>Halorubrum</taxon>
    </lineage>
</organism>
<proteinExistence type="predicted"/>
<comment type="caution">
    <text evidence="1">The sequence shown here is derived from an EMBL/GenBank/DDBJ whole genome shotgun (WGS) entry which is preliminary data.</text>
</comment>
<sequence>MTQTSTDAPAEFAFEQAIIEGLYLYPLAAEEAEGAITYQWQTYQQGKWSDLSDGDVEQLQQAFTLLPAHVVVVLPSSSVVTRRVTVSEVERRHYKKLIPFQL</sequence>
<accession>A0ABD5SDY0</accession>
<dbReference type="EMBL" id="JBHSWW010000691">
    <property type="protein sequence ID" value="MFC6755302.1"/>
    <property type="molecule type" value="Genomic_DNA"/>
</dbReference>
<evidence type="ECO:0000313" key="2">
    <source>
        <dbReference type="Proteomes" id="UP001596442"/>
    </source>
</evidence>
<keyword evidence="2" id="KW-1185">Reference proteome</keyword>
<evidence type="ECO:0000313" key="1">
    <source>
        <dbReference type="EMBL" id="MFC6755302.1"/>
    </source>
</evidence>
<protein>
    <submittedName>
        <fullName evidence="1">Uncharacterized protein</fullName>
    </submittedName>
</protein>
<dbReference type="SUPFAM" id="SSF53067">
    <property type="entry name" value="Actin-like ATPase domain"/>
    <property type="match status" value="1"/>
</dbReference>
<reference evidence="1 2" key="1">
    <citation type="journal article" date="2019" name="Int. J. Syst. Evol. Microbiol.">
        <title>The Global Catalogue of Microorganisms (GCM) 10K type strain sequencing project: providing services to taxonomists for standard genome sequencing and annotation.</title>
        <authorList>
            <consortium name="The Broad Institute Genomics Platform"/>
            <consortium name="The Broad Institute Genome Sequencing Center for Infectious Disease"/>
            <person name="Wu L."/>
            <person name="Ma J."/>
        </authorList>
    </citation>
    <scope>NUCLEOTIDE SEQUENCE [LARGE SCALE GENOMIC DNA]</scope>
    <source>
        <strain evidence="1 2">CGMCC 1.3239</strain>
    </source>
</reference>
<gene>
    <name evidence="1" type="ORF">ACFQEU_17780</name>
</gene>